<dbReference type="EMBL" id="ML208282">
    <property type="protein sequence ID" value="TFK72726.1"/>
    <property type="molecule type" value="Genomic_DNA"/>
</dbReference>
<proteinExistence type="predicted"/>
<evidence type="ECO:0000313" key="1">
    <source>
        <dbReference type="EMBL" id="TFK72726.1"/>
    </source>
</evidence>
<sequence length="160" mass="17597">MSPPDPKSLLRNPPDKPNYRYCSKPKLVLPMSNTRNNRTPKAHQSIINWGPRRRIVDHGSASSIQVSSPVNVKEGCLESMSIPTEAVEHDSELLGESDGSVYWACCPSSMVNGPIIDPSSDGNKGWGGAPRRAFIVEISSRTPHPKIVNYRQHAGRVTLQ</sequence>
<name>A0ACD3B4K4_9AGAR</name>
<evidence type="ECO:0000313" key="2">
    <source>
        <dbReference type="Proteomes" id="UP000308600"/>
    </source>
</evidence>
<reference evidence="1 2" key="1">
    <citation type="journal article" date="2019" name="Nat. Ecol. Evol.">
        <title>Megaphylogeny resolves global patterns of mushroom evolution.</title>
        <authorList>
            <person name="Varga T."/>
            <person name="Krizsan K."/>
            <person name="Foldi C."/>
            <person name="Dima B."/>
            <person name="Sanchez-Garcia M."/>
            <person name="Sanchez-Ramirez S."/>
            <person name="Szollosi G.J."/>
            <person name="Szarkandi J.G."/>
            <person name="Papp V."/>
            <person name="Albert L."/>
            <person name="Andreopoulos W."/>
            <person name="Angelini C."/>
            <person name="Antonin V."/>
            <person name="Barry K.W."/>
            <person name="Bougher N.L."/>
            <person name="Buchanan P."/>
            <person name="Buyck B."/>
            <person name="Bense V."/>
            <person name="Catcheside P."/>
            <person name="Chovatia M."/>
            <person name="Cooper J."/>
            <person name="Damon W."/>
            <person name="Desjardin D."/>
            <person name="Finy P."/>
            <person name="Geml J."/>
            <person name="Haridas S."/>
            <person name="Hughes K."/>
            <person name="Justo A."/>
            <person name="Karasinski D."/>
            <person name="Kautmanova I."/>
            <person name="Kiss B."/>
            <person name="Kocsube S."/>
            <person name="Kotiranta H."/>
            <person name="LaButti K.M."/>
            <person name="Lechner B.E."/>
            <person name="Liimatainen K."/>
            <person name="Lipzen A."/>
            <person name="Lukacs Z."/>
            <person name="Mihaltcheva S."/>
            <person name="Morgado L.N."/>
            <person name="Niskanen T."/>
            <person name="Noordeloos M.E."/>
            <person name="Ohm R.A."/>
            <person name="Ortiz-Santana B."/>
            <person name="Ovrebo C."/>
            <person name="Racz N."/>
            <person name="Riley R."/>
            <person name="Savchenko A."/>
            <person name="Shiryaev A."/>
            <person name="Soop K."/>
            <person name="Spirin V."/>
            <person name="Szebenyi C."/>
            <person name="Tomsovsky M."/>
            <person name="Tulloss R.E."/>
            <person name="Uehling J."/>
            <person name="Grigoriev I.V."/>
            <person name="Vagvolgyi C."/>
            <person name="Papp T."/>
            <person name="Martin F.M."/>
            <person name="Miettinen O."/>
            <person name="Hibbett D.S."/>
            <person name="Nagy L.G."/>
        </authorList>
    </citation>
    <scope>NUCLEOTIDE SEQUENCE [LARGE SCALE GENOMIC DNA]</scope>
    <source>
        <strain evidence="1 2">NL-1719</strain>
    </source>
</reference>
<protein>
    <submittedName>
        <fullName evidence="1">Uncharacterized protein</fullName>
    </submittedName>
</protein>
<gene>
    <name evidence="1" type="ORF">BDN72DRAFT_855267</name>
</gene>
<keyword evidence="2" id="KW-1185">Reference proteome</keyword>
<dbReference type="Proteomes" id="UP000308600">
    <property type="component" value="Unassembled WGS sequence"/>
</dbReference>
<organism evidence="1 2">
    <name type="scientific">Pluteus cervinus</name>
    <dbReference type="NCBI Taxonomy" id="181527"/>
    <lineage>
        <taxon>Eukaryota</taxon>
        <taxon>Fungi</taxon>
        <taxon>Dikarya</taxon>
        <taxon>Basidiomycota</taxon>
        <taxon>Agaricomycotina</taxon>
        <taxon>Agaricomycetes</taxon>
        <taxon>Agaricomycetidae</taxon>
        <taxon>Agaricales</taxon>
        <taxon>Pluteineae</taxon>
        <taxon>Pluteaceae</taxon>
        <taxon>Pluteus</taxon>
    </lineage>
</organism>
<accession>A0ACD3B4K4</accession>